<evidence type="ECO:0000256" key="7">
    <source>
        <dbReference type="SAM" id="Coils"/>
    </source>
</evidence>
<dbReference type="InterPro" id="IPR036097">
    <property type="entry name" value="HisK_dim/P_sf"/>
</dbReference>
<dbReference type="CDD" id="cd16434">
    <property type="entry name" value="CheB-CheR_fusion"/>
    <property type="match status" value="1"/>
</dbReference>
<dbReference type="Gene3D" id="3.30.565.10">
    <property type="entry name" value="Histidine kinase-like ATPase, C-terminal domain"/>
    <property type="match status" value="1"/>
</dbReference>
<dbReference type="InterPro" id="IPR029063">
    <property type="entry name" value="SAM-dependent_MTases_sf"/>
</dbReference>
<dbReference type="InterPro" id="IPR000673">
    <property type="entry name" value="Sig_transdc_resp-reg_Me-estase"/>
</dbReference>
<evidence type="ECO:0000256" key="3">
    <source>
        <dbReference type="ARBA" id="ARBA00022603"/>
    </source>
</evidence>
<dbReference type="InterPro" id="IPR036890">
    <property type="entry name" value="HATPase_C_sf"/>
</dbReference>
<dbReference type="InterPro" id="IPR022641">
    <property type="entry name" value="CheR_N"/>
</dbReference>
<sequence>MNTAKTILQRAISDFPIVAIGAAAGSLDVLIKIISAIPDDSSMAYIIQQTSCNDSTNLAEVLSKYTSLPVHEIVSDINLSKNQIYVMPENNNLVLQDGTLKLYLRNRSDKTNKTIDTFFESLAEVYKSWVIGILLSGNSFDGTTGFKRVRELGGATIVQDPETAIYKGIPQNVIDAGVADYIEIPENIISKAIQIATIYSISHSHSDKDLTEEDQEELLFKILNLIFLKTGNDFRHYKQPTIRRRIAHRMVICSKTSLEDYYNYLRNDKREVEYLFNDLLIPISYFFRDKDVFNSLPRHVFSHLIQNNINDTIRIWSAGCSSGQEAYSLAICIYEYLSEKKLPKIKVQIFASDISEKSITKARTATYSAQEVQQIPDALLQRYFVKREGQYHVCKVIRDMCIFAVHNLIKDPPFAKIDMVCCRNVLVYFDALMQNKILNSFHYALNENGFLLLGRSETAINGHHLFEIKEKEEKIYTPQDIPAKKGKSSKNAGNITIDTIKSASQCKVGSNEDAIKIATDLLSARYMPCNVIINKNLEIIHFQGNTSLFLFLATGKPNFNILKMVHEGISFELHNAIIKVKKDKKGVQKQNIKINEFPHPSLVSFDIQPLNDQTDYLLIIFNKKAINDQEIELNQEDFSLNRIKVLESELQQVRADIKSVTENQQLALEELQTTNEELLSSSEELQAMNEELEALTKELQSKNAELTIFNDELLDRQLQLITMGNYAESIINTISEPLLIMDENFIIKSANPAFYDYFKTSEDQTEGFDFFAIGDCQWDVADLKEQVLNMQHNQQSIKKFRVEAVCKDIGKKIFNINACQILESKPSGLILLAMEDITEIATANDLLEYKNLELQKYNTILQTFASAASDNLQDPLDKIRMFGTRLFESEKNLSEAGKHNLERILFTVDNIRQLIADLIQYSKISSLEKKYKKTDLNLIVKKNINELKKNKKQKKAVITASPLPNLLAIPYQIEQMFNQIIDNAIKYSREDIIPEIKIQTKSPSVQEIGELGGNTDIEFVKICISDNGIGFDQQYESQIFDPFYRLHNNNQYSGSGLGLTLVKKIVDDHKGFIKASSKINMGTMINIYMPIHHLS</sequence>
<dbReference type="PRINTS" id="PR00996">
    <property type="entry name" value="CHERMTFRASE"/>
</dbReference>
<evidence type="ECO:0000313" key="11">
    <source>
        <dbReference type="EMBL" id="OCB78208.1"/>
    </source>
</evidence>
<dbReference type="RefSeq" id="WP_065447532.1">
    <property type="nucleotide sequence ID" value="NZ_LVEN01000001.1"/>
</dbReference>
<dbReference type="Pfam" id="PF01339">
    <property type="entry name" value="CheB_methylest"/>
    <property type="match status" value="1"/>
</dbReference>
<dbReference type="PROSITE" id="PS50123">
    <property type="entry name" value="CHER"/>
    <property type="match status" value="1"/>
</dbReference>
<dbReference type="Gene3D" id="1.10.155.10">
    <property type="entry name" value="Chemotaxis receptor methyltransferase CheR, N-terminal domain"/>
    <property type="match status" value="1"/>
</dbReference>
<feature type="coiled-coil region" evidence="7">
    <location>
        <begin position="643"/>
        <end position="712"/>
    </location>
</feature>
<name>A0ABX2XPM2_9FLAO</name>
<accession>A0ABX2XPM2</accession>
<dbReference type="InterPro" id="IPR035909">
    <property type="entry name" value="CheB_C"/>
</dbReference>
<keyword evidence="5" id="KW-0949">S-adenosyl-L-methionine</keyword>
<protein>
    <recommendedName>
        <fullName evidence="2">protein-glutamate O-methyltransferase</fullName>
        <ecNumber evidence="2">2.1.1.80</ecNumber>
    </recommendedName>
</protein>
<dbReference type="SUPFAM" id="SSF55874">
    <property type="entry name" value="ATPase domain of HSP90 chaperone/DNA topoisomerase II/histidine kinase"/>
    <property type="match status" value="1"/>
</dbReference>
<dbReference type="Pfam" id="PF01739">
    <property type="entry name" value="CheR"/>
    <property type="match status" value="1"/>
</dbReference>
<feature type="domain" description="CheB-type methylesterase" evidence="9">
    <location>
        <begin position="11"/>
        <end position="182"/>
    </location>
</feature>
<dbReference type="InterPro" id="IPR050903">
    <property type="entry name" value="Bact_Chemotaxis_MeTrfase"/>
</dbReference>
<evidence type="ECO:0000256" key="2">
    <source>
        <dbReference type="ARBA" id="ARBA00012534"/>
    </source>
</evidence>
<dbReference type="EC" id="2.1.1.80" evidence="2"/>
<reference evidence="12" key="1">
    <citation type="submission" date="2016-03" db="EMBL/GenBank/DDBJ databases">
        <title>Draft genome sequence of Paenibacillus glacialis DSM 22343.</title>
        <authorList>
            <person name="Shin S.-K."/>
            <person name="Yi H."/>
        </authorList>
    </citation>
    <scope>NUCLEOTIDE SEQUENCE [LARGE SCALE GENOMIC DNA]</scope>
    <source>
        <strain evidence="12">CCUG 60099</strain>
    </source>
</reference>
<dbReference type="PROSITE" id="PS50109">
    <property type="entry name" value="HIS_KIN"/>
    <property type="match status" value="1"/>
</dbReference>
<dbReference type="CDD" id="cd00075">
    <property type="entry name" value="HATPase"/>
    <property type="match status" value="1"/>
</dbReference>
<keyword evidence="3" id="KW-0489">Methyltransferase</keyword>
<feature type="domain" description="Histidine kinase" evidence="8">
    <location>
        <begin position="867"/>
        <end position="1093"/>
    </location>
</feature>
<feature type="domain" description="CheR-type methyltransferase" evidence="10">
    <location>
        <begin position="221"/>
        <end position="458"/>
    </location>
</feature>
<dbReference type="Pfam" id="PF03705">
    <property type="entry name" value="CheR_N"/>
    <property type="match status" value="1"/>
</dbReference>
<dbReference type="SUPFAM" id="SSF55785">
    <property type="entry name" value="PYP-like sensor domain (PAS domain)"/>
    <property type="match status" value="1"/>
</dbReference>
<evidence type="ECO:0000259" key="8">
    <source>
        <dbReference type="PROSITE" id="PS50109"/>
    </source>
</evidence>
<comment type="caution">
    <text evidence="11">The sequence shown here is derived from an EMBL/GenBank/DDBJ whole genome shotgun (WGS) entry which is preliminary data.</text>
</comment>
<evidence type="ECO:0000256" key="6">
    <source>
        <dbReference type="PROSITE-ProRule" id="PRU00050"/>
    </source>
</evidence>
<dbReference type="PANTHER" id="PTHR24422">
    <property type="entry name" value="CHEMOTAXIS PROTEIN METHYLTRANSFERASE"/>
    <property type="match status" value="1"/>
</dbReference>
<dbReference type="InterPro" id="IPR000780">
    <property type="entry name" value="CheR_MeTrfase"/>
</dbReference>
<evidence type="ECO:0000256" key="1">
    <source>
        <dbReference type="ARBA" id="ARBA00001541"/>
    </source>
</evidence>
<evidence type="ECO:0000256" key="5">
    <source>
        <dbReference type="ARBA" id="ARBA00022691"/>
    </source>
</evidence>
<dbReference type="Gene3D" id="3.40.50.180">
    <property type="entry name" value="Methylesterase CheB, C-terminal domain"/>
    <property type="match status" value="1"/>
</dbReference>
<dbReference type="SUPFAM" id="SSF47757">
    <property type="entry name" value="Chemotaxis receptor methyltransferase CheR, N-terminal domain"/>
    <property type="match status" value="1"/>
</dbReference>
<dbReference type="SMART" id="SM00138">
    <property type="entry name" value="MeTrc"/>
    <property type="match status" value="1"/>
</dbReference>
<evidence type="ECO:0000256" key="4">
    <source>
        <dbReference type="ARBA" id="ARBA00022679"/>
    </source>
</evidence>
<keyword evidence="4" id="KW-0808">Transferase</keyword>
<organism evidence="11 12">
    <name type="scientific">Flavobacterium piscis</name>
    <dbReference type="NCBI Taxonomy" id="1114874"/>
    <lineage>
        <taxon>Bacteria</taxon>
        <taxon>Pseudomonadati</taxon>
        <taxon>Bacteroidota</taxon>
        <taxon>Flavobacteriia</taxon>
        <taxon>Flavobacteriales</taxon>
        <taxon>Flavobacteriaceae</taxon>
        <taxon>Flavobacterium</taxon>
    </lineage>
</organism>
<dbReference type="Gene3D" id="1.10.287.130">
    <property type="match status" value="1"/>
</dbReference>
<gene>
    <name evidence="11" type="ORF">FLP_00435</name>
</gene>
<dbReference type="Gene3D" id="3.30.450.20">
    <property type="entry name" value="PAS domain"/>
    <property type="match status" value="1"/>
</dbReference>
<dbReference type="SUPFAM" id="SSF53335">
    <property type="entry name" value="S-adenosyl-L-methionine-dependent methyltransferases"/>
    <property type="match status" value="1"/>
</dbReference>
<dbReference type="InterPro" id="IPR005467">
    <property type="entry name" value="His_kinase_dom"/>
</dbReference>
<evidence type="ECO:0000259" key="9">
    <source>
        <dbReference type="PROSITE" id="PS50122"/>
    </source>
</evidence>
<dbReference type="InterPro" id="IPR003594">
    <property type="entry name" value="HATPase_dom"/>
</dbReference>
<dbReference type="InterPro" id="IPR035965">
    <property type="entry name" value="PAS-like_dom_sf"/>
</dbReference>
<dbReference type="SUPFAM" id="SSF47384">
    <property type="entry name" value="Homodimeric domain of signal transducing histidine kinase"/>
    <property type="match status" value="1"/>
</dbReference>
<evidence type="ECO:0000259" key="10">
    <source>
        <dbReference type="PROSITE" id="PS50123"/>
    </source>
</evidence>
<keyword evidence="7" id="KW-0175">Coiled coil</keyword>
<dbReference type="Gene3D" id="3.40.50.150">
    <property type="entry name" value="Vaccinia Virus protein VP39"/>
    <property type="match status" value="1"/>
</dbReference>
<dbReference type="InterPro" id="IPR022642">
    <property type="entry name" value="CheR_C"/>
</dbReference>
<proteinExistence type="predicted"/>
<dbReference type="Pfam" id="PF02518">
    <property type="entry name" value="HATPase_c"/>
    <property type="match status" value="1"/>
</dbReference>
<evidence type="ECO:0000313" key="12">
    <source>
        <dbReference type="Proteomes" id="UP000093343"/>
    </source>
</evidence>
<comment type="caution">
    <text evidence="6">Lacks conserved residue(s) required for the propagation of feature annotation.</text>
</comment>
<dbReference type="Proteomes" id="UP000093343">
    <property type="component" value="Unassembled WGS sequence"/>
</dbReference>
<dbReference type="PROSITE" id="PS50122">
    <property type="entry name" value="CHEB"/>
    <property type="match status" value="1"/>
</dbReference>
<dbReference type="SUPFAM" id="SSF52738">
    <property type="entry name" value="Methylesterase CheB, C-terminal domain"/>
    <property type="match status" value="1"/>
</dbReference>
<dbReference type="SMART" id="SM00387">
    <property type="entry name" value="HATPase_c"/>
    <property type="match status" value="1"/>
</dbReference>
<comment type="catalytic activity">
    <reaction evidence="1">
        <text>L-glutamyl-[protein] + S-adenosyl-L-methionine = [protein]-L-glutamate 5-O-methyl ester + S-adenosyl-L-homocysteine</text>
        <dbReference type="Rhea" id="RHEA:24452"/>
        <dbReference type="Rhea" id="RHEA-COMP:10208"/>
        <dbReference type="Rhea" id="RHEA-COMP:10311"/>
        <dbReference type="ChEBI" id="CHEBI:29973"/>
        <dbReference type="ChEBI" id="CHEBI:57856"/>
        <dbReference type="ChEBI" id="CHEBI:59789"/>
        <dbReference type="ChEBI" id="CHEBI:82795"/>
        <dbReference type="EC" id="2.1.1.80"/>
    </reaction>
</comment>
<dbReference type="EMBL" id="LVEN01000001">
    <property type="protein sequence ID" value="OCB78208.1"/>
    <property type="molecule type" value="Genomic_DNA"/>
</dbReference>
<dbReference type="InterPro" id="IPR036804">
    <property type="entry name" value="CheR_N_sf"/>
</dbReference>
<keyword evidence="12" id="KW-1185">Reference proteome</keyword>